<dbReference type="RefSeq" id="WP_125597496.1">
    <property type="nucleotide sequence ID" value="NZ_JBHSSM010000017.1"/>
</dbReference>
<dbReference type="CDD" id="cd18612">
    <property type="entry name" value="GH130_Lin0857-like"/>
    <property type="match status" value="1"/>
</dbReference>
<proteinExistence type="inferred from homology"/>
<comment type="similarity">
    <text evidence="3">Belongs to the glycosyl hydrolase 130 family.</text>
</comment>
<organism evidence="4 5">
    <name type="scientific">Lapidilactobacillus achengensis</name>
    <dbReference type="NCBI Taxonomy" id="2486000"/>
    <lineage>
        <taxon>Bacteria</taxon>
        <taxon>Bacillati</taxon>
        <taxon>Bacillota</taxon>
        <taxon>Bacilli</taxon>
        <taxon>Lactobacillales</taxon>
        <taxon>Lactobacillaceae</taxon>
        <taxon>Lapidilactobacillus</taxon>
    </lineage>
</organism>
<dbReference type="InterPro" id="IPR007184">
    <property type="entry name" value="Mannoside_phosphorylase"/>
</dbReference>
<evidence type="ECO:0000256" key="2">
    <source>
        <dbReference type="ARBA" id="ARBA00022679"/>
    </source>
</evidence>
<keyword evidence="2" id="KW-0808">Transferase</keyword>
<evidence type="ECO:0000256" key="1">
    <source>
        <dbReference type="ARBA" id="ARBA00022676"/>
    </source>
</evidence>
<dbReference type="PANTHER" id="PTHR34106:SF5">
    <property type="entry name" value="GLYCOSIDASE"/>
    <property type="match status" value="1"/>
</dbReference>
<reference evidence="5" key="1">
    <citation type="journal article" date="2019" name="Int. J. Syst. Evol. Microbiol.">
        <title>The Global Catalogue of Microorganisms (GCM) 10K type strain sequencing project: providing services to taxonomists for standard genome sequencing and annotation.</title>
        <authorList>
            <consortium name="The Broad Institute Genomics Platform"/>
            <consortium name="The Broad Institute Genome Sequencing Center for Infectious Disease"/>
            <person name="Wu L."/>
            <person name="Ma J."/>
        </authorList>
    </citation>
    <scope>NUCLEOTIDE SEQUENCE [LARGE SCALE GENOMIC DNA]</scope>
    <source>
        <strain evidence="5">CCM 8897</strain>
    </source>
</reference>
<sequence length="357" mass="40362">MVKIERFTANPIISPEDVKPINDGFEVIGAFNAAVAQYNDETILVLRVAERPVNKDENKILIPVYNCQTKTTQVITESNRDGRFDTSDSRVVKEANVNHDFKYLTSLSYLRLARSTDGVNFSIEDHAFVYPHNEYETYGIEDARCTKIGDKYYLNFSSVSPRGICVELISTSNFESYQHEAIIFNPDNKDVVLFPEKIKQRYYALNRPTVKSTGHNDVWISSSPELHSFGDHHWLFAGSEKGWDNGRVGAGLPPIKTKYGWLEIYHAADKSSRYCMGAMLLDLDDPTKIIARLQNPILEPEAIYEKEGFFGEVVFGCGYVQRGDEITMYYGVADTSVAGCRFSLKEVLKELLGDQIG</sequence>
<dbReference type="Gene3D" id="2.115.10.20">
    <property type="entry name" value="Glycosyl hydrolase domain, family 43"/>
    <property type="match status" value="1"/>
</dbReference>
<dbReference type="EMBL" id="JBHSSM010000017">
    <property type="protein sequence ID" value="MFC6315333.1"/>
    <property type="molecule type" value="Genomic_DNA"/>
</dbReference>
<evidence type="ECO:0000313" key="4">
    <source>
        <dbReference type="EMBL" id="MFC6315333.1"/>
    </source>
</evidence>
<dbReference type="GO" id="GO:0016787">
    <property type="term" value="F:hydrolase activity"/>
    <property type="evidence" value="ECO:0007669"/>
    <property type="project" value="UniProtKB-KW"/>
</dbReference>
<name>A0ABW1UNU7_9LACO</name>
<keyword evidence="1" id="KW-0328">Glycosyltransferase</keyword>
<dbReference type="Pfam" id="PF04041">
    <property type="entry name" value="Glyco_hydro_130"/>
    <property type="match status" value="1"/>
</dbReference>
<dbReference type="PIRSF" id="PIRSF016202">
    <property type="entry name" value="PH1107"/>
    <property type="match status" value="1"/>
</dbReference>
<keyword evidence="5" id="KW-1185">Reference proteome</keyword>
<evidence type="ECO:0000313" key="5">
    <source>
        <dbReference type="Proteomes" id="UP001596310"/>
    </source>
</evidence>
<accession>A0ABW1UNU7</accession>
<dbReference type="SUPFAM" id="SSF75005">
    <property type="entry name" value="Arabinanase/levansucrase/invertase"/>
    <property type="match status" value="1"/>
</dbReference>
<protein>
    <submittedName>
        <fullName evidence="4">Glycoside hydrolase family 130 protein</fullName>
    </submittedName>
</protein>
<evidence type="ECO:0000256" key="3">
    <source>
        <dbReference type="ARBA" id="ARBA00024356"/>
    </source>
</evidence>
<gene>
    <name evidence="4" type="ORF">ACFQHW_07145</name>
</gene>
<dbReference type="InterPro" id="IPR023296">
    <property type="entry name" value="Glyco_hydro_beta-prop_sf"/>
</dbReference>
<dbReference type="Proteomes" id="UP001596310">
    <property type="component" value="Unassembled WGS sequence"/>
</dbReference>
<comment type="caution">
    <text evidence="4">The sequence shown here is derived from an EMBL/GenBank/DDBJ whole genome shotgun (WGS) entry which is preliminary data.</text>
</comment>
<dbReference type="PANTHER" id="PTHR34106">
    <property type="entry name" value="GLYCOSIDASE"/>
    <property type="match status" value="1"/>
</dbReference>
<keyword evidence="4" id="KW-0378">Hydrolase</keyword>